<feature type="binding site" evidence="8">
    <location>
        <begin position="77"/>
        <end position="78"/>
    </location>
    <ligand>
        <name>substrate</name>
    </ligand>
</feature>
<evidence type="ECO:0000256" key="2">
    <source>
        <dbReference type="ARBA" id="ARBA00010219"/>
    </source>
</evidence>
<keyword evidence="5 8" id="KW-0457">Lysine biosynthesis</keyword>
<evidence type="ECO:0000256" key="1">
    <source>
        <dbReference type="ARBA" id="ARBA00005196"/>
    </source>
</evidence>
<dbReference type="Proteomes" id="UP001500459">
    <property type="component" value="Unassembled WGS sequence"/>
</dbReference>
<proteinExistence type="inferred from homology"/>
<feature type="site" description="Could be important to modulate the pK values of the two catalytic cysteine residues" evidence="8">
    <location>
        <position position="140"/>
    </location>
</feature>
<feature type="site" description="Could be important to modulate the pK values of the two catalytic cysteine residues" evidence="8">
    <location>
        <position position="190"/>
    </location>
</feature>
<evidence type="ECO:0000256" key="7">
    <source>
        <dbReference type="ARBA" id="ARBA00051712"/>
    </source>
</evidence>
<feature type="binding site" evidence="8">
    <location>
        <position position="172"/>
    </location>
    <ligand>
        <name>substrate</name>
    </ligand>
</feature>
<feature type="active site" description="Proton donor" evidence="8">
    <location>
        <position position="76"/>
    </location>
</feature>
<dbReference type="EC" id="5.1.1.7" evidence="3 8"/>
<comment type="caution">
    <text evidence="10">The sequence shown here is derived from an EMBL/GenBank/DDBJ whole genome shotgun (WGS) entry which is preliminary data.</text>
</comment>
<reference evidence="11" key="1">
    <citation type="journal article" date="2019" name="Int. J. Syst. Evol. Microbiol.">
        <title>The Global Catalogue of Microorganisms (GCM) 10K type strain sequencing project: providing services to taxonomists for standard genome sequencing and annotation.</title>
        <authorList>
            <consortium name="The Broad Institute Genomics Platform"/>
            <consortium name="The Broad Institute Genome Sequencing Center for Infectious Disease"/>
            <person name="Wu L."/>
            <person name="Ma J."/>
        </authorList>
    </citation>
    <scope>NUCLEOTIDE SEQUENCE [LARGE SCALE GENOMIC DNA]</scope>
    <source>
        <strain evidence="11">JCM 17106</strain>
    </source>
</reference>
<evidence type="ECO:0000256" key="4">
    <source>
        <dbReference type="ARBA" id="ARBA00022605"/>
    </source>
</evidence>
<feature type="binding site" evidence="8">
    <location>
        <begin position="190"/>
        <end position="191"/>
    </location>
    <ligand>
        <name>substrate</name>
    </ligand>
</feature>
<dbReference type="Gene3D" id="3.10.310.10">
    <property type="entry name" value="Diaminopimelate Epimerase, Chain A, domain 1"/>
    <property type="match status" value="2"/>
</dbReference>
<gene>
    <name evidence="8 10" type="primary">dapF</name>
    <name evidence="10" type="ORF">GCM10022393_34770</name>
</gene>
<dbReference type="SUPFAM" id="SSF54506">
    <property type="entry name" value="Diaminopimelate epimerase-like"/>
    <property type="match status" value="2"/>
</dbReference>
<feature type="active site" description="Proton acceptor" evidence="8">
    <location>
        <position position="200"/>
    </location>
</feature>
<dbReference type="NCBIfam" id="TIGR00652">
    <property type="entry name" value="DapF"/>
    <property type="match status" value="1"/>
</dbReference>
<keyword evidence="8" id="KW-0963">Cytoplasm</keyword>
<comment type="similarity">
    <text evidence="2 8">Belongs to the diaminopimelate epimerase family.</text>
</comment>
<feature type="binding site" evidence="8">
    <location>
        <position position="67"/>
    </location>
    <ligand>
        <name>substrate</name>
    </ligand>
</feature>
<dbReference type="Pfam" id="PF01678">
    <property type="entry name" value="DAP_epimerase"/>
    <property type="match status" value="2"/>
</dbReference>
<dbReference type="PROSITE" id="PS01326">
    <property type="entry name" value="DAP_EPIMERASE"/>
    <property type="match status" value="1"/>
</dbReference>
<dbReference type="HAMAP" id="MF_00197">
    <property type="entry name" value="DAP_epimerase"/>
    <property type="match status" value="1"/>
</dbReference>
<evidence type="ECO:0000256" key="9">
    <source>
        <dbReference type="PROSITE-ProRule" id="PRU10125"/>
    </source>
</evidence>
<dbReference type="RefSeq" id="WP_344929624.1">
    <property type="nucleotide sequence ID" value="NZ_BAABCW010000018.1"/>
</dbReference>
<evidence type="ECO:0000313" key="11">
    <source>
        <dbReference type="Proteomes" id="UP001500459"/>
    </source>
</evidence>
<evidence type="ECO:0000256" key="5">
    <source>
        <dbReference type="ARBA" id="ARBA00023154"/>
    </source>
</evidence>
<accession>A0ABP6URP8</accession>
<comment type="subunit">
    <text evidence="8">Homodimer.</text>
</comment>
<dbReference type="InterPro" id="IPR018510">
    <property type="entry name" value="DAP_epimerase_AS"/>
</dbReference>
<evidence type="ECO:0000256" key="6">
    <source>
        <dbReference type="ARBA" id="ARBA00023235"/>
    </source>
</evidence>
<keyword evidence="6 8" id="KW-0413">Isomerase</keyword>
<evidence type="ECO:0000256" key="8">
    <source>
        <dbReference type="HAMAP-Rule" id="MF_00197"/>
    </source>
</evidence>
<name>A0ABP6URP8_9FLAO</name>
<dbReference type="InterPro" id="IPR001653">
    <property type="entry name" value="DAP_epimerase_DapF"/>
</dbReference>
<keyword evidence="4 8" id="KW-0028">Amino-acid biosynthesis</keyword>
<comment type="caution">
    <text evidence="8">Lacks conserved residue(s) required for the propagation of feature annotation.</text>
</comment>
<evidence type="ECO:0000313" key="10">
    <source>
        <dbReference type="EMBL" id="GAA3517679.1"/>
    </source>
</evidence>
<dbReference type="PANTHER" id="PTHR31689:SF0">
    <property type="entry name" value="DIAMINOPIMELATE EPIMERASE"/>
    <property type="match status" value="1"/>
</dbReference>
<organism evidence="10 11">
    <name type="scientific">Aquimarina addita</name>
    <dbReference type="NCBI Taxonomy" id="870485"/>
    <lineage>
        <taxon>Bacteria</taxon>
        <taxon>Pseudomonadati</taxon>
        <taxon>Bacteroidota</taxon>
        <taxon>Flavobacteriia</taxon>
        <taxon>Flavobacteriales</taxon>
        <taxon>Flavobacteriaceae</taxon>
        <taxon>Aquimarina</taxon>
    </lineage>
</organism>
<comment type="subcellular location">
    <subcellularLocation>
        <location evidence="8">Cytoplasm</location>
    </subcellularLocation>
</comment>
<comment type="catalytic activity">
    <reaction evidence="7 8">
        <text>(2S,6S)-2,6-diaminopimelate = meso-2,6-diaminopimelate</text>
        <dbReference type="Rhea" id="RHEA:15393"/>
        <dbReference type="ChEBI" id="CHEBI:57609"/>
        <dbReference type="ChEBI" id="CHEBI:57791"/>
        <dbReference type="EC" id="5.1.1.7"/>
    </reaction>
</comment>
<dbReference type="EMBL" id="BAABCW010000018">
    <property type="protein sequence ID" value="GAA3517679.1"/>
    <property type="molecule type" value="Genomic_DNA"/>
</dbReference>
<feature type="active site" evidence="9">
    <location>
        <position position="76"/>
    </location>
</feature>
<feature type="binding site" evidence="8">
    <location>
        <position position="13"/>
    </location>
    <ligand>
        <name>substrate</name>
    </ligand>
</feature>
<sequence length="261" mass="28931">MNLTFYKYQGTGNDFVIIDNRQSIVTKNDTKLFKRLCDRKFGIGADGLMLLELPENDEDDFTMVYFNADGNESSMCGNGGRCLVAFASFLGVIKDKATFTAIDGKHYAVIKDGLVQLQMQDVSTIEEYDSHLFLDTGSPHHVMVVDDLDNYDVVSVGRSIRNGAPYYEAGSNVNFVEKATVGVFNVRTYERGVEDETLSCGTGVTAVALSLHTSKMTDKKEVRMQTPGGELKVTFQKNELGYHHIFLIGPAEQVFKGEIVC</sequence>
<protein>
    <recommendedName>
        <fullName evidence="3 8">Diaminopimelate epimerase</fullName>
        <shortName evidence="8">DAP epimerase</shortName>
        <ecNumber evidence="3 8">5.1.1.7</ecNumber>
    </recommendedName>
    <alternativeName>
        <fullName evidence="8">PLP-independent amino acid racemase</fullName>
    </alternativeName>
</protein>
<evidence type="ECO:0000256" key="3">
    <source>
        <dbReference type="ARBA" id="ARBA00013080"/>
    </source>
</evidence>
<comment type="pathway">
    <text evidence="1 8">Amino-acid biosynthesis; L-lysine biosynthesis via DAP pathway; DL-2,6-diaminopimelate from LL-2,6-diaminopimelate: step 1/1.</text>
</comment>
<dbReference type="PANTHER" id="PTHR31689">
    <property type="entry name" value="DIAMINOPIMELATE EPIMERASE, CHLOROPLASTIC"/>
    <property type="match status" value="1"/>
</dbReference>
<feature type="binding site" evidence="8">
    <location>
        <begin position="201"/>
        <end position="202"/>
    </location>
    <ligand>
        <name>substrate</name>
    </ligand>
</feature>
<keyword evidence="11" id="KW-1185">Reference proteome</keyword>
<comment type="function">
    <text evidence="8">Catalyzes the stereoinversion of LL-2,6-diaminopimelate (L,L-DAP) to meso-diaminopimelate (meso-DAP), a precursor of L-lysine and an essential component of the bacterial peptidoglycan.</text>
</comment>